<dbReference type="GO" id="GO:0003729">
    <property type="term" value="F:mRNA binding"/>
    <property type="evidence" value="ECO:0007669"/>
    <property type="project" value="TreeGrafter"/>
</dbReference>
<dbReference type="PANTHER" id="PTHR47932:SF63">
    <property type="entry name" value="OS08G0290000 PROTEIN"/>
    <property type="match status" value="1"/>
</dbReference>
<feature type="repeat" description="PPR" evidence="3">
    <location>
        <begin position="495"/>
        <end position="529"/>
    </location>
</feature>
<feature type="repeat" description="PPR" evidence="3">
    <location>
        <begin position="566"/>
        <end position="600"/>
    </location>
</feature>
<dbReference type="NCBIfam" id="TIGR00756">
    <property type="entry name" value="PPR"/>
    <property type="match status" value="9"/>
</dbReference>
<proteinExistence type="inferred from homology"/>
<evidence type="ECO:0000256" key="2">
    <source>
        <dbReference type="ARBA" id="ARBA00022737"/>
    </source>
</evidence>
<organism evidence="4">
    <name type="scientific">Rhizophora mucronata</name>
    <name type="common">Asiatic mangrove</name>
    <dbReference type="NCBI Taxonomy" id="61149"/>
    <lineage>
        <taxon>Eukaryota</taxon>
        <taxon>Viridiplantae</taxon>
        <taxon>Streptophyta</taxon>
        <taxon>Embryophyta</taxon>
        <taxon>Tracheophyta</taxon>
        <taxon>Spermatophyta</taxon>
        <taxon>Magnoliopsida</taxon>
        <taxon>eudicotyledons</taxon>
        <taxon>Gunneridae</taxon>
        <taxon>Pentapetalae</taxon>
        <taxon>rosids</taxon>
        <taxon>fabids</taxon>
        <taxon>Malpighiales</taxon>
        <taxon>Rhizophoraceae</taxon>
        <taxon>Rhizophora</taxon>
    </lineage>
</organism>
<feature type="repeat" description="PPR" evidence="3">
    <location>
        <begin position="390"/>
        <end position="424"/>
    </location>
</feature>
<dbReference type="Pfam" id="PF12854">
    <property type="entry name" value="PPR_1"/>
    <property type="match status" value="1"/>
</dbReference>
<dbReference type="AlphaFoldDB" id="A0A2P2NY29"/>
<dbReference type="Pfam" id="PF13041">
    <property type="entry name" value="PPR_2"/>
    <property type="match status" value="5"/>
</dbReference>
<feature type="repeat" description="PPR" evidence="3">
    <location>
        <begin position="285"/>
        <end position="319"/>
    </location>
</feature>
<name>A0A2P2NY29_RHIMU</name>
<feature type="repeat" description="PPR" evidence="3">
    <location>
        <begin position="425"/>
        <end position="459"/>
    </location>
</feature>
<feature type="repeat" description="PPR" evidence="3">
    <location>
        <begin position="215"/>
        <end position="249"/>
    </location>
</feature>
<evidence type="ECO:0000256" key="1">
    <source>
        <dbReference type="ARBA" id="ARBA00007626"/>
    </source>
</evidence>
<feature type="repeat" description="PPR" evidence="3">
    <location>
        <begin position="320"/>
        <end position="354"/>
    </location>
</feature>
<keyword evidence="2" id="KW-0677">Repeat</keyword>
<feature type="repeat" description="PPR" evidence="3">
    <location>
        <begin position="355"/>
        <end position="389"/>
    </location>
</feature>
<dbReference type="SUPFAM" id="SSF81901">
    <property type="entry name" value="HCP-like"/>
    <property type="match status" value="2"/>
</dbReference>
<evidence type="ECO:0000256" key="3">
    <source>
        <dbReference type="PROSITE-ProRule" id="PRU00708"/>
    </source>
</evidence>
<dbReference type="Pfam" id="PF01535">
    <property type="entry name" value="PPR"/>
    <property type="match status" value="2"/>
</dbReference>
<dbReference type="EMBL" id="GGEC01066901">
    <property type="protein sequence ID" value="MBX47385.1"/>
    <property type="molecule type" value="Transcribed_RNA"/>
</dbReference>
<reference evidence="4" key="1">
    <citation type="submission" date="2018-02" db="EMBL/GenBank/DDBJ databases">
        <title>Rhizophora mucronata_Transcriptome.</title>
        <authorList>
            <person name="Meera S.P."/>
            <person name="Sreeshan A."/>
            <person name="Augustine A."/>
        </authorList>
    </citation>
    <scope>NUCLEOTIDE SEQUENCE</scope>
    <source>
        <tissue evidence="4">Leaf</tissue>
    </source>
</reference>
<feature type="repeat" description="PPR" evidence="3">
    <location>
        <begin position="530"/>
        <end position="564"/>
    </location>
</feature>
<dbReference type="InterPro" id="IPR002885">
    <property type="entry name" value="PPR_rpt"/>
</dbReference>
<feature type="repeat" description="PPR" evidence="3">
    <location>
        <begin position="250"/>
        <end position="284"/>
    </location>
</feature>
<feature type="repeat" description="PPR" evidence="3">
    <location>
        <begin position="460"/>
        <end position="494"/>
    </location>
</feature>
<dbReference type="Gene3D" id="1.25.40.10">
    <property type="entry name" value="Tetratricopeptide repeat domain"/>
    <property type="match status" value="5"/>
</dbReference>
<dbReference type="InterPro" id="IPR011990">
    <property type="entry name" value="TPR-like_helical_dom_sf"/>
</dbReference>
<comment type="similarity">
    <text evidence="1">Belongs to the PPR family. P subfamily.</text>
</comment>
<protein>
    <submittedName>
        <fullName evidence="4">Pentatricopeptide repeat-containing protein</fullName>
    </submittedName>
</protein>
<dbReference type="PROSITE" id="PS51375">
    <property type="entry name" value="PPR"/>
    <property type="match status" value="11"/>
</dbReference>
<sequence length="652" mass="73435">MASAKLLKLFKKAVPANPCSTSNQQDIAGKITKTILKAGLSSLKNAPSFLYNLNSDIIHLVLLSPKLPTQSCLGFINFLRQDHLLVSFKPDLRAYMILISRLFKGRKFAEMKNILSVIAMDDNLQCPIMEMVLLASSVDNEPKFVEKLCDTLFRVYADCQRFDFGIHVFGYMVSNGMKIDGRSCIVFLLALKRCDKMEECLDFFKRMVESNAEVTVYSMTIVVDGLCKKGWIKRAMYVMIQMDCKGIKPNVVTYNTLLNAYIKRMDFEGVNKMLKLMEMREVVYNTTTYTLLIEWYGNSGKIAEADRVFKEMCERNIEADIIVYTSIISWNCKVGNLKRAFVLFDELSERGLAANAHTYGALIDGVCKAGQMEAAERLMNEMQSQGFDANQVIFNTLIDGYCRVGMIDEALKVRNIMEKKGFSSDVFTYNVIASGLFKLKRQDEAKRWLFTMIGQGLTPNVVNLTTLINMHCKEGNFVEAKRLFQDMEKKGLKPNVVTFNALIDGYCKKGMMKEAYKLRDKMEALGMMPDIYTYTSLIHGECSFGKLDEALRLFAKIRGKNLTTLSLATYAAMISGLSKEGRSEEAFKLYDEMIEAGFTPDDRVYTSLVGSLHKPSFKALTRSSPLDLQSGKMASGWVALSAPSKLKGDDVG</sequence>
<accession>A0A2P2NY29</accession>
<evidence type="ECO:0000313" key="4">
    <source>
        <dbReference type="EMBL" id="MBX47385.1"/>
    </source>
</evidence>
<dbReference type="PANTHER" id="PTHR47932">
    <property type="entry name" value="ATPASE EXPRESSION PROTEIN 3"/>
    <property type="match status" value="1"/>
</dbReference>